<keyword evidence="3" id="KW-0238">DNA-binding</keyword>
<organism evidence="7 8">
    <name type="scientific">Capsicum annuum</name>
    <name type="common">Capsicum pepper</name>
    <dbReference type="NCBI Taxonomy" id="4072"/>
    <lineage>
        <taxon>Eukaryota</taxon>
        <taxon>Viridiplantae</taxon>
        <taxon>Streptophyta</taxon>
        <taxon>Embryophyta</taxon>
        <taxon>Tracheophyta</taxon>
        <taxon>Spermatophyta</taxon>
        <taxon>Magnoliopsida</taxon>
        <taxon>eudicotyledons</taxon>
        <taxon>Gunneridae</taxon>
        <taxon>Pentapetalae</taxon>
        <taxon>asterids</taxon>
        <taxon>lamiids</taxon>
        <taxon>Solanales</taxon>
        <taxon>Solanaceae</taxon>
        <taxon>Solanoideae</taxon>
        <taxon>Capsiceae</taxon>
        <taxon>Capsicum</taxon>
    </lineage>
</organism>
<dbReference type="InterPro" id="IPR002100">
    <property type="entry name" value="TF_MADSbox"/>
</dbReference>
<evidence type="ECO:0000313" key="7">
    <source>
        <dbReference type="EMBL" id="PHT78082.1"/>
    </source>
</evidence>
<dbReference type="Gramene" id="PHT78082">
    <property type="protein sequence ID" value="PHT78082"/>
    <property type="gene ID" value="T459_16134"/>
</dbReference>
<dbReference type="PANTHER" id="PTHR11945">
    <property type="entry name" value="MADS BOX PROTEIN"/>
    <property type="match status" value="1"/>
</dbReference>
<evidence type="ECO:0000256" key="2">
    <source>
        <dbReference type="ARBA" id="ARBA00023015"/>
    </source>
</evidence>
<gene>
    <name evidence="7" type="ORF">T459_16134</name>
</gene>
<dbReference type="GO" id="GO:0005634">
    <property type="term" value="C:nucleus"/>
    <property type="evidence" value="ECO:0007669"/>
    <property type="project" value="UniProtKB-SubCell"/>
</dbReference>
<dbReference type="SUPFAM" id="SSF55455">
    <property type="entry name" value="SRF-like"/>
    <property type="match status" value="1"/>
</dbReference>
<evidence type="ECO:0000256" key="5">
    <source>
        <dbReference type="ARBA" id="ARBA00023242"/>
    </source>
</evidence>
<dbReference type="Gene3D" id="3.40.1810.10">
    <property type="entry name" value="Transcription factor, MADS-box"/>
    <property type="match status" value="1"/>
</dbReference>
<reference evidence="7 8" key="1">
    <citation type="journal article" date="2014" name="Nat. Genet.">
        <title>Genome sequence of the hot pepper provides insights into the evolution of pungency in Capsicum species.</title>
        <authorList>
            <person name="Kim S."/>
            <person name="Park M."/>
            <person name="Yeom S.I."/>
            <person name="Kim Y.M."/>
            <person name="Lee J.M."/>
            <person name="Lee H.A."/>
            <person name="Seo E."/>
            <person name="Choi J."/>
            <person name="Cheong K."/>
            <person name="Kim K.T."/>
            <person name="Jung K."/>
            <person name="Lee G.W."/>
            <person name="Oh S.K."/>
            <person name="Bae C."/>
            <person name="Kim S.B."/>
            <person name="Lee H.Y."/>
            <person name="Kim S.Y."/>
            <person name="Kim M.S."/>
            <person name="Kang B.C."/>
            <person name="Jo Y.D."/>
            <person name="Yang H.B."/>
            <person name="Jeong H.J."/>
            <person name="Kang W.H."/>
            <person name="Kwon J.K."/>
            <person name="Shin C."/>
            <person name="Lim J.Y."/>
            <person name="Park J.H."/>
            <person name="Huh J.H."/>
            <person name="Kim J.S."/>
            <person name="Kim B.D."/>
            <person name="Cohen O."/>
            <person name="Paran I."/>
            <person name="Suh M.C."/>
            <person name="Lee S.B."/>
            <person name="Kim Y.K."/>
            <person name="Shin Y."/>
            <person name="Noh S.J."/>
            <person name="Park J."/>
            <person name="Seo Y.S."/>
            <person name="Kwon S.Y."/>
            <person name="Kim H.A."/>
            <person name="Park J.M."/>
            <person name="Kim H.J."/>
            <person name="Choi S.B."/>
            <person name="Bosland P.W."/>
            <person name="Reeves G."/>
            <person name="Jo S.H."/>
            <person name="Lee B.W."/>
            <person name="Cho H.T."/>
            <person name="Choi H.S."/>
            <person name="Lee M.S."/>
            <person name="Yu Y."/>
            <person name="Do Choi Y."/>
            <person name="Park B.S."/>
            <person name="van Deynze A."/>
            <person name="Ashrafi H."/>
            <person name="Hill T."/>
            <person name="Kim W.T."/>
            <person name="Pai H.S."/>
            <person name="Ahn H.K."/>
            <person name="Yeam I."/>
            <person name="Giovannoni J.J."/>
            <person name="Rose J.K."/>
            <person name="Sorensen I."/>
            <person name="Lee S.J."/>
            <person name="Kim R.W."/>
            <person name="Choi I.Y."/>
            <person name="Choi B.S."/>
            <person name="Lim J.S."/>
            <person name="Lee Y.H."/>
            <person name="Choi D."/>
        </authorList>
    </citation>
    <scope>NUCLEOTIDE SEQUENCE [LARGE SCALE GENOMIC DNA]</scope>
    <source>
        <strain evidence="8">cv. CM334</strain>
    </source>
</reference>
<comment type="subcellular location">
    <subcellularLocation>
        <location evidence="1">Nucleus</location>
    </subcellularLocation>
</comment>
<proteinExistence type="predicted"/>
<dbReference type="SMR" id="A0A2G2Z7V6"/>
<keyword evidence="4" id="KW-0804">Transcription</keyword>
<evidence type="ECO:0000259" key="6">
    <source>
        <dbReference type="PROSITE" id="PS50066"/>
    </source>
</evidence>
<protein>
    <recommendedName>
        <fullName evidence="6">MADS-box domain-containing protein</fullName>
    </recommendedName>
</protein>
<dbReference type="OMA" id="HFMEAKH"/>
<dbReference type="InterPro" id="IPR036879">
    <property type="entry name" value="TF_MADSbox_sf"/>
</dbReference>
<dbReference type="PRINTS" id="PR00404">
    <property type="entry name" value="MADSDOMAIN"/>
</dbReference>
<name>A0A2G2Z7V6_CAPAN</name>
<keyword evidence="5" id="KW-0539">Nucleus</keyword>
<evidence type="ECO:0000256" key="1">
    <source>
        <dbReference type="ARBA" id="ARBA00004123"/>
    </source>
</evidence>
<dbReference type="GO" id="GO:0046983">
    <property type="term" value="F:protein dimerization activity"/>
    <property type="evidence" value="ECO:0007669"/>
    <property type="project" value="InterPro"/>
</dbReference>
<keyword evidence="2" id="KW-0805">Transcription regulation</keyword>
<reference evidence="7 8" key="2">
    <citation type="journal article" date="2017" name="Genome Biol.">
        <title>New reference genome sequences of hot pepper reveal the massive evolution of plant disease-resistance genes by retroduplication.</title>
        <authorList>
            <person name="Kim S."/>
            <person name="Park J."/>
            <person name="Yeom S.I."/>
            <person name="Kim Y.M."/>
            <person name="Seo E."/>
            <person name="Kim K.T."/>
            <person name="Kim M.S."/>
            <person name="Lee J.M."/>
            <person name="Cheong K."/>
            <person name="Shin H.S."/>
            <person name="Kim S.B."/>
            <person name="Han K."/>
            <person name="Lee J."/>
            <person name="Park M."/>
            <person name="Lee H.A."/>
            <person name="Lee H.Y."/>
            <person name="Lee Y."/>
            <person name="Oh S."/>
            <person name="Lee J.H."/>
            <person name="Choi E."/>
            <person name="Choi E."/>
            <person name="Lee S.E."/>
            <person name="Jeon J."/>
            <person name="Kim H."/>
            <person name="Choi G."/>
            <person name="Song H."/>
            <person name="Lee J."/>
            <person name="Lee S.C."/>
            <person name="Kwon J.K."/>
            <person name="Lee H.Y."/>
            <person name="Koo N."/>
            <person name="Hong Y."/>
            <person name="Kim R.W."/>
            <person name="Kang W.H."/>
            <person name="Huh J.H."/>
            <person name="Kang B.C."/>
            <person name="Yang T.J."/>
            <person name="Lee Y.H."/>
            <person name="Bennetzen J.L."/>
            <person name="Choi D."/>
        </authorList>
    </citation>
    <scope>NUCLEOTIDE SEQUENCE [LARGE SCALE GENOMIC DNA]</scope>
    <source>
        <strain evidence="8">cv. CM334</strain>
    </source>
</reference>
<comment type="caution">
    <text evidence="7">The sequence shown here is derived from an EMBL/GenBank/DDBJ whole genome shotgun (WGS) entry which is preliminary data.</text>
</comment>
<dbReference type="AlphaFoldDB" id="A0A2G2Z7V6"/>
<keyword evidence="8" id="KW-1185">Reference proteome</keyword>
<dbReference type="Proteomes" id="UP000222542">
    <property type="component" value="Unassembled WGS sequence"/>
</dbReference>
<feature type="domain" description="MADS-box" evidence="6">
    <location>
        <begin position="1"/>
        <end position="53"/>
    </location>
</feature>
<dbReference type="PANTHER" id="PTHR11945:SF831">
    <property type="entry name" value="MADS-BOX DOMAIN-CONTAINING PROTEIN"/>
    <property type="match status" value="1"/>
</dbReference>
<accession>A0A2G2Z7V6</accession>
<sequence length="90" mass="10309">MERKNSSVEGIKMSKMQKSLFKKANELSILCGTEVAIIIFSIGGQPVLFGKPDVESVVYHFMEAKHPAALRNYMKMKKKEEEKKGERKIY</sequence>
<evidence type="ECO:0000256" key="3">
    <source>
        <dbReference type="ARBA" id="ARBA00023125"/>
    </source>
</evidence>
<evidence type="ECO:0000313" key="8">
    <source>
        <dbReference type="Proteomes" id="UP000222542"/>
    </source>
</evidence>
<dbReference type="Pfam" id="PF00319">
    <property type="entry name" value="SRF-TF"/>
    <property type="match status" value="1"/>
</dbReference>
<evidence type="ECO:0000256" key="4">
    <source>
        <dbReference type="ARBA" id="ARBA00023163"/>
    </source>
</evidence>
<dbReference type="SMART" id="SM00432">
    <property type="entry name" value="MADS"/>
    <property type="match status" value="1"/>
</dbReference>
<dbReference type="EMBL" id="AYRZ02000006">
    <property type="protein sequence ID" value="PHT78082.1"/>
    <property type="molecule type" value="Genomic_DNA"/>
</dbReference>
<dbReference type="PROSITE" id="PS50066">
    <property type="entry name" value="MADS_BOX_2"/>
    <property type="match status" value="1"/>
</dbReference>
<dbReference type="STRING" id="4072.A0A2G2Z7V6"/>
<dbReference type="GO" id="GO:0003677">
    <property type="term" value="F:DNA binding"/>
    <property type="evidence" value="ECO:0007669"/>
    <property type="project" value="UniProtKB-KW"/>
</dbReference>